<sequence>MPGTVRGKVRYNVLDLSVKPEDRGLFSGPAHKYSEDIEVDLYDPASTPGIVQGPEGLDVQGFTYVKHQSALDVDEWLHGENPEEAYVKEVEELVQQVTGAKKVVVNHLGIRKRLAANNQDPKFYRKAGDKHDQAVQKLTKKESAWGEFTSHPQLSGKQDAGLEPARFAHCDYTLQGLKRTARYCRKDITAAAQEALDAEDRHGDAKRYAAYSVWRPLKPIKRDPLAVADWRTTDKSTLQPIEYRATSNVVDKGEYMLEQYTQSPEAKNTAQRWYCMANQTPEDVLILKFADTASEKEARIAAHCAHCSPMLNGVDNEEPRMSVEARVLAFW</sequence>
<evidence type="ECO:0000256" key="2">
    <source>
        <dbReference type="ARBA" id="ARBA00023604"/>
    </source>
</evidence>
<dbReference type="NCBIfam" id="NF041278">
    <property type="entry name" value="CmcJ_NvfI_EfuI"/>
    <property type="match status" value="1"/>
</dbReference>
<name>A0A6A6SG54_9PLEO</name>
<comment type="similarity">
    <text evidence="2">Belongs to the asaB hydroxylase/desaturase family.</text>
</comment>
<evidence type="ECO:0000313" key="3">
    <source>
        <dbReference type="EMBL" id="KAF2645234.1"/>
    </source>
</evidence>
<keyword evidence="1" id="KW-0560">Oxidoreductase</keyword>
<dbReference type="OrthoDB" id="412788at2759"/>
<keyword evidence="4" id="KW-1185">Reference proteome</keyword>
<evidence type="ECO:0008006" key="5">
    <source>
        <dbReference type="Google" id="ProtNLM"/>
    </source>
</evidence>
<protein>
    <recommendedName>
        <fullName evidence="5">GA4 desaturase</fullName>
    </recommendedName>
</protein>
<evidence type="ECO:0000256" key="1">
    <source>
        <dbReference type="ARBA" id="ARBA00023002"/>
    </source>
</evidence>
<dbReference type="Proteomes" id="UP000799753">
    <property type="component" value="Unassembled WGS sequence"/>
</dbReference>
<evidence type="ECO:0000313" key="4">
    <source>
        <dbReference type="Proteomes" id="UP000799753"/>
    </source>
</evidence>
<dbReference type="PANTHER" id="PTHR34598:SF3">
    <property type="entry name" value="OXIDOREDUCTASE AN1597"/>
    <property type="match status" value="1"/>
</dbReference>
<reference evidence="3" key="1">
    <citation type="journal article" date="2020" name="Stud. Mycol.">
        <title>101 Dothideomycetes genomes: a test case for predicting lifestyles and emergence of pathogens.</title>
        <authorList>
            <person name="Haridas S."/>
            <person name="Albert R."/>
            <person name="Binder M."/>
            <person name="Bloem J."/>
            <person name="Labutti K."/>
            <person name="Salamov A."/>
            <person name="Andreopoulos B."/>
            <person name="Baker S."/>
            <person name="Barry K."/>
            <person name="Bills G."/>
            <person name="Bluhm B."/>
            <person name="Cannon C."/>
            <person name="Castanera R."/>
            <person name="Culley D."/>
            <person name="Daum C."/>
            <person name="Ezra D."/>
            <person name="Gonzalez J."/>
            <person name="Henrissat B."/>
            <person name="Kuo A."/>
            <person name="Liang C."/>
            <person name="Lipzen A."/>
            <person name="Lutzoni F."/>
            <person name="Magnuson J."/>
            <person name="Mondo S."/>
            <person name="Nolan M."/>
            <person name="Ohm R."/>
            <person name="Pangilinan J."/>
            <person name="Park H.-J."/>
            <person name="Ramirez L."/>
            <person name="Alfaro M."/>
            <person name="Sun H."/>
            <person name="Tritt A."/>
            <person name="Yoshinaga Y."/>
            <person name="Zwiers L.-H."/>
            <person name="Turgeon B."/>
            <person name="Goodwin S."/>
            <person name="Spatafora J."/>
            <person name="Crous P."/>
            <person name="Grigoriev I."/>
        </authorList>
    </citation>
    <scope>NUCLEOTIDE SEQUENCE</scope>
    <source>
        <strain evidence="3">CBS 473.64</strain>
    </source>
</reference>
<dbReference type="PANTHER" id="PTHR34598">
    <property type="entry name" value="BLL6449 PROTEIN"/>
    <property type="match status" value="1"/>
</dbReference>
<gene>
    <name evidence="3" type="ORF">P280DRAFT_531225</name>
</gene>
<organism evidence="3 4">
    <name type="scientific">Massarina eburnea CBS 473.64</name>
    <dbReference type="NCBI Taxonomy" id="1395130"/>
    <lineage>
        <taxon>Eukaryota</taxon>
        <taxon>Fungi</taxon>
        <taxon>Dikarya</taxon>
        <taxon>Ascomycota</taxon>
        <taxon>Pezizomycotina</taxon>
        <taxon>Dothideomycetes</taxon>
        <taxon>Pleosporomycetidae</taxon>
        <taxon>Pleosporales</taxon>
        <taxon>Massarineae</taxon>
        <taxon>Massarinaceae</taxon>
        <taxon>Massarina</taxon>
    </lineage>
</organism>
<dbReference type="AlphaFoldDB" id="A0A6A6SG54"/>
<dbReference type="InterPro" id="IPR044053">
    <property type="entry name" value="AsaB-like"/>
</dbReference>
<dbReference type="GO" id="GO:0016491">
    <property type="term" value="F:oxidoreductase activity"/>
    <property type="evidence" value="ECO:0007669"/>
    <property type="project" value="UniProtKB-KW"/>
</dbReference>
<proteinExistence type="inferred from homology"/>
<dbReference type="EMBL" id="MU006777">
    <property type="protein sequence ID" value="KAF2645234.1"/>
    <property type="molecule type" value="Genomic_DNA"/>
</dbReference>
<accession>A0A6A6SG54</accession>